<protein>
    <recommendedName>
        <fullName evidence="5 6">Dephospho-CoA kinase</fullName>
        <ecNumber evidence="5 6">2.7.1.24</ecNumber>
    </recommendedName>
    <alternativeName>
        <fullName evidence="5">Dephosphocoenzyme A kinase</fullName>
    </alternativeName>
</protein>
<evidence type="ECO:0000256" key="3">
    <source>
        <dbReference type="ARBA" id="ARBA00022840"/>
    </source>
</evidence>
<evidence type="ECO:0000313" key="8">
    <source>
        <dbReference type="Proteomes" id="UP000245461"/>
    </source>
</evidence>
<dbReference type="SUPFAM" id="SSF52540">
    <property type="entry name" value="P-loop containing nucleoside triphosphate hydrolases"/>
    <property type="match status" value="1"/>
</dbReference>
<keyword evidence="8" id="KW-1185">Reference proteome</keyword>
<comment type="caution">
    <text evidence="7">The sequence shown here is derived from an EMBL/GenBank/DDBJ whole genome shotgun (WGS) entry which is preliminary data.</text>
</comment>
<evidence type="ECO:0000256" key="5">
    <source>
        <dbReference type="HAMAP-Rule" id="MF_00376"/>
    </source>
</evidence>
<accession>A0A317EBA1</accession>
<name>A0A317EBA1_9PROT</name>
<dbReference type="GO" id="GO:0005737">
    <property type="term" value="C:cytoplasm"/>
    <property type="evidence" value="ECO:0007669"/>
    <property type="project" value="UniProtKB-SubCell"/>
</dbReference>
<keyword evidence="3 5" id="KW-0067">ATP-binding</keyword>
<comment type="similarity">
    <text evidence="1 5">Belongs to the CoaE family.</text>
</comment>
<gene>
    <name evidence="5 7" type="primary">coaE</name>
    <name evidence="7" type="ORF">DKG74_11435</name>
</gene>
<dbReference type="UniPathway" id="UPA00241">
    <property type="reaction ID" value="UER00356"/>
</dbReference>
<dbReference type="EC" id="2.7.1.24" evidence="5 6"/>
<evidence type="ECO:0000256" key="2">
    <source>
        <dbReference type="ARBA" id="ARBA00022741"/>
    </source>
</evidence>
<evidence type="ECO:0000256" key="4">
    <source>
        <dbReference type="ARBA" id="ARBA00022993"/>
    </source>
</evidence>
<dbReference type="Pfam" id="PF01121">
    <property type="entry name" value="CoaE"/>
    <property type="match status" value="1"/>
</dbReference>
<dbReference type="HAMAP" id="MF_00376">
    <property type="entry name" value="Dephospho_CoA_kinase"/>
    <property type="match status" value="1"/>
</dbReference>
<reference evidence="7 8" key="1">
    <citation type="submission" date="2018-05" db="EMBL/GenBank/DDBJ databases">
        <title>Zavarzinia sp. HR-AS.</title>
        <authorList>
            <person name="Lee Y."/>
            <person name="Jeon C.O."/>
        </authorList>
    </citation>
    <scope>NUCLEOTIDE SEQUENCE [LARGE SCALE GENOMIC DNA]</scope>
    <source>
        <strain evidence="7 8">HR-AS</strain>
    </source>
</reference>
<dbReference type="InterPro" id="IPR027417">
    <property type="entry name" value="P-loop_NTPase"/>
</dbReference>
<keyword evidence="5" id="KW-0963">Cytoplasm</keyword>
<feature type="binding site" evidence="5">
    <location>
        <begin position="24"/>
        <end position="29"/>
    </location>
    <ligand>
        <name>ATP</name>
        <dbReference type="ChEBI" id="CHEBI:30616"/>
    </ligand>
</feature>
<dbReference type="InterPro" id="IPR001977">
    <property type="entry name" value="Depp_CoAkinase"/>
</dbReference>
<comment type="pathway">
    <text evidence="5">Cofactor biosynthesis; coenzyme A biosynthesis; CoA from (R)-pantothenate: step 5/5.</text>
</comment>
<keyword evidence="5" id="KW-0808">Transferase</keyword>
<evidence type="ECO:0000256" key="1">
    <source>
        <dbReference type="ARBA" id="ARBA00009018"/>
    </source>
</evidence>
<dbReference type="Proteomes" id="UP000245461">
    <property type="component" value="Unassembled WGS sequence"/>
</dbReference>
<dbReference type="GO" id="GO:0005524">
    <property type="term" value="F:ATP binding"/>
    <property type="evidence" value="ECO:0007669"/>
    <property type="project" value="UniProtKB-UniRule"/>
</dbReference>
<evidence type="ECO:0000256" key="6">
    <source>
        <dbReference type="NCBIfam" id="TIGR00152"/>
    </source>
</evidence>
<keyword evidence="5 7" id="KW-0418">Kinase</keyword>
<evidence type="ECO:0000313" key="7">
    <source>
        <dbReference type="EMBL" id="PWR22485.1"/>
    </source>
</evidence>
<dbReference type="NCBIfam" id="TIGR00152">
    <property type="entry name" value="dephospho-CoA kinase"/>
    <property type="match status" value="1"/>
</dbReference>
<dbReference type="AlphaFoldDB" id="A0A317EBA1"/>
<organism evidence="7 8">
    <name type="scientific">Zavarzinia aquatilis</name>
    <dbReference type="NCBI Taxonomy" id="2211142"/>
    <lineage>
        <taxon>Bacteria</taxon>
        <taxon>Pseudomonadati</taxon>
        <taxon>Pseudomonadota</taxon>
        <taxon>Alphaproteobacteria</taxon>
        <taxon>Rhodospirillales</taxon>
        <taxon>Zavarziniaceae</taxon>
        <taxon>Zavarzinia</taxon>
    </lineage>
</organism>
<dbReference type="GO" id="GO:0015937">
    <property type="term" value="P:coenzyme A biosynthetic process"/>
    <property type="evidence" value="ECO:0007669"/>
    <property type="project" value="UniProtKB-UniRule"/>
</dbReference>
<keyword evidence="2 5" id="KW-0547">Nucleotide-binding</keyword>
<sequence length="219" mass="23790">MSSRSDTSPPYERPVILALTGSIGMGKSETSRMFRALGVPVYDADAAVHGLYDAGGKAVGPIGDAFPGVVRHGAVDRALLSKAIAGDKAAWARLEAIIHPLVGEVQREFIVTEIARKSPLVVMDVPLLFETNGHHRADYVAVVSAPEHVQRRRVLERPGMTEEKLNEVLARQLHDSHKRAQADFVIPTDQGLDVAKEHVAAIVHRLLTDPPAKRAERLA</sequence>
<comment type="catalytic activity">
    <reaction evidence="5">
        <text>3'-dephospho-CoA + ATP = ADP + CoA + H(+)</text>
        <dbReference type="Rhea" id="RHEA:18245"/>
        <dbReference type="ChEBI" id="CHEBI:15378"/>
        <dbReference type="ChEBI" id="CHEBI:30616"/>
        <dbReference type="ChEBI" id="CHEBI:57287"/>
        <dbReference type="ChEBI" id="CHEBI:57328"/>
        <dbReference type="ChEBI" id="CHEBI:456216"/>
        <dbReference type="EC" id="2.7.1.24"/>
    </reaction>
</comment>
<dbReference type="PROSITE" id="PS51219">
    <property type="entry name" value="DPCK"/>
    <property type="match status" value="1"/>
</dbReference>
<dbReference type="RefSeq" id="WP_109905846.1">
    <property type="nucleotide sequence ID" value="NZ_QGLE01000006.1"/>
</dbReference>
<comment type="function">
    <text evidence="5">Catalyzes the phosphorylation of the 3'-hydroxyl group of dephosphocoenzyme A to form coenzyme A.</text>
</comment>
<dbReference type="PANTHER" id="PTHR10695">
    <property type="entry name" value="DEPHOSPHO-COA KINASE-RELATED"/>
    <property type="match status" value="1"/>
</dbReference>
<dbReference type="Gene3D" id="3.40.50.300">
    <property type="entry name" value="P-loop containing nucleotide triphosphate hydrolases"/>
    <property type="match status" value="1"/>
</dbReference>
<dbReference type="OrthoDB" id="9812943at2"/>
<dbReference type="CDD" id="cd02022">
    <property type="entry name" value="DPCK"/>
    <property type="match status" value="1"/>
</dbReference>
<comment type="subcellular location">
    <subcellularLocation>
        <location evidence="5">Cytoplasm</location>
    </subcellularLocation>
</comment>
<keyword evidence="4 5" id="KW-0173">Coenzyme A biosynthesis</keyword>
<dbReference type="PANTHER" id="PTHR10695:SF46">
    <property type="entry name" value="BIFUNCTIONAL COENZYME A SYNTHASE-RELATED"/>
    <property type="match status" value="1"/>
</dbReference>
<dbReference type="EMBL" id="QGLE01000006">
    <property type="protein sequence ID" value="PWR22485.1"/>
    <property type="molecule type" value="Genomic_DNA"/>
</dbReference>
<proteinExistence type="inferred from homology"/>
<dbReference type="GO" id="GO:0004140">
    <property type="term" value="F:dephospho-CoA kinase activity"/>
    <property type="evidence" value="ECO:0007669"/>
    <property type="project" value="UniProtKB-UniRule"/>
</dbReference>